<comment type="caution">
    <text evidence="1">The sequence shown here is derived from an EMBL/GenBank/DDBJ whole genome shotgun (WGS) entry which is preliminary data.</text>
</comment>
<reference evidence="1 2" key="1">
    <citation type="submission" date="2020-02" db="EMBL/GenBank/DDBJ databases">
        <title>Identification and distribution of gene clusters putatively required for synthesis of sphingolipid metabolism inhibitors in phylogenetically diverse species of the filamentous fungus Fusarium.</title>
        <authorList>
            <person name="Kim H.-S."/>
            <person name="Busman M."/>
            <person name="Brown D.W."/>
            <person name="Divon H."/>
            <person name="Uhlig S."/>
            <person name="Proctor R.H."/>
        </authorList>
    </citation>
    <scope>NUCLEOTIDE SEQUENCE [LARGE SCALE GENOMIC DNA]</scope>
    <source>
        <strain evidence="1 2">NRRL 2903</strain>
    </source>
</reference>
<dbReference type="AlphaFoldDB" id="A0AAN5Z3K6"/>
<sequence length="252" mass="28409">MSKEKKSNRMLTTAVFVVSTILVLTVLAYHRPSDFRTIIPATIQDDVEEATERFIIALTGPRMHDMKKTQRSEEKLVGSPRAENPIGNPELPGVTSSGGKNWAMYMATEFNTTLTLAYIFARSASVVDAEVIPPIRPTTFTFPHQIAHFNDTIGHRPDHAAWNAENAVVTIWFGINDLSIAVGKQGQDEKLRASIRRMFELTEILYEMGVRNFIFIEIPRKTCLWADAHHPGRRIHRLIGARVAENAWGNQD</sequence>
<dbReference type="EMBL" id="JAAMOD010000300">
    <property type="protein sequence ID" value="KAF5231897.1"/>
    <property type="molecule type" value="Genomic_DNA"/>
</dbReference>
<keyword evidence="2" id="KW-1185">Reference proteome</keyword>
<evidence type="ECO:0000313" key="1">
    <source>
        <dbReference type="EMBL" id="KAF5231897.1"/>
    </source>
</evidence>
<dbReference type="Gene3D" id="3.40.50.1110">
    <property type="entry name" value="SGNH hydrolase"/>
    <property type="match status" value="1"/>
</dbReference>
<name>A0AAN5Z3K6_FUSAU</name>
<dbReference type="Proteomes" id="UP000537989">
    <property type="component" value="Unassembled WGS sequence"/>
</dbReference>
<evidence type="ECO:0000313" key="2">
    <source>
        <dbReference type="Proteomes" id="UP000537989"/>
    </source>
</evidence>
<dbReference type="InterPro" id="IPR036514">
    <property type="entry name" value="SGNH_hydro_sf"/>
</dbReference>
<accession>A0AAN5Z3K6</accession>
<organism evidence="1 2">
    <name type="scientific">Fusarium austroamericanum</name>
    <dbReference type="NCBI Taxonomy" id="282268"/>
    <lineage>
        <taxon>Eukaryota</taxon>
        <taxon>Fungi</taxon>
        <taxon>Dikarya</taxon>
        <taxon>Ascomycota</taxon>
        <taxon>Pezizomycotina</taxon>
        <taxon>Sordariomycetes</taxon>
        <taxon>Hypocreomycetidae</taxon>
        <taxon>Hypocreales</taxon>
        <taxon>Nectriaceae</taxon>
        <taxon>Fusarium</taxon>
    </lineage>
</organism>
<protein>
    <submittedName>
        <fullName evidence="1">Uncharacterized protein</fullName>
    </submittedName>
</protein>
<proteinExistence type="predicted"/>
<gene>
    <name evidence="1" type="ORF">FAUST_9033</name>
</gene>